<dbReference type="SUPFAM" id="SSF47413">
    <property type="entry name" value="lambda repressor-like DNA-binding domains"/>
    <property type="match status" value="1"/>
</dbReference>
<dbReference type="Proteomes" id="UP000019102">
    <property type="component" value="Unassembled WGS sequence"/>
</dbReference>
<dbReference type="GO" id="GO:0000976">
    <property type="term" value="F:transcription cis-regulatory region binding"/>
    <property type="evidence" value="ECO:0007669"/>
    <property type="project" value="TreeGrafter"/>
</dbReference>
<gene>
    <name evidence="6" type="ORF">JCM21714_3008</name>
</gene>
<dbReference type="Gene3D" id="1.10.260.40">
    <property type="entry name" value="lambda repressor-like DNA-binding domains"/>
    <property type="match status" value="1"/>
</dbReference>
<sequence length="337" mass="37935">MAKKITMQDIANELNISKNSVSQALSGKDGVSESTRKLVVDTAKKLGYIYASSRTNENDKISGNIGLIASDFAFSQKSFFGEIYLSVEKEVKQGGMNLIIESVDNHAIENLILPDFINKHSVSGLLILSHISTDYINLLIDTGIPVVMIDHHHPFNKADAVLLNNRFSAYRAIHFLIELGHNDIGFIGNTSISPSYQERFEGYRLALDHYNLPLHQDFMITDIIENSESVAETLQQLNKFPTAWFCINDGLGFLTQTHMINNGYNVPEDISIFSFDNGQLSRIAQPTTSTVDINFPLYGRRAVEQLFWRIQHPTEPIQEILLDSTIIERESTGRRKV</sequence>
<keyword evidence="4" id="KW-0804">Transcription</keyword>
<evidence type="ECO:0000256" key="2">
    <source>
        <dbReference type="ARBA" id="ARBA00023015"/>
    </source>
</evidence>
<dbReference type="RefSeq" id="WP_035724390.1">
    <property type="nucleotide sequence ID" value="NZ_BAVS01000017.1"/>
</dbReference>
<accession>W4VM41</accession>
<feature type="domain" description="HTH lacI-type" evidence="5">
    <location>
        <begin position="5"/>
        <end position="55"/>
    </location>
</feature>
<dbReference type="eggNOG" id="COG1609">
    <property type="taxonomic scope" value="Bacteria"/>
</dbReference>
<name>W4VM41_9BACI</name>
<dbReference type="InterPro" id="IPR028082">
    <property type="entry name" value="Peripla_BP_I"/>
</dbReference>
<dbReference type="GO" id="GO:0003700">
    <property type="term" value="F:DNA-binding transcription factor activity"/>
    <property type="evidence" value="ECO:0007669"/>
    <property type="project" value="TreeGrafter"/>
</dbReference>
<evidence type="ECO:0000313" key="7">
    <source>
        <dbReference type="Proteomes" id="UP000019102"/>
    </source>
</evidence>
<dbReference type="PANTHER" id="PTHR30146:SF148">
    <property type="entry name" value="HTH-TYPE TRANSCRIPTIONAL REPRESSOR PURR-RELATED"/>
    <property type="match status" value="1"/>
</dbReference>
<dbReference type="SMART" id="SM00354">
    <property type="entry name" value="HTH_LACI"/>
    <property type="match status" value="1"/>
</dbReference>
<proteinExistence type="predicted"/>
<dbReference type="CDD" id="cd19974">
    <property type="entry name" value="PBP1_LacI-like"/>
    <property type="match status" value="1"/>
</dbReference>
<dbReference type="InterPro" id="IPR046335">
    <property type="entry name" value="LacI/GalR-like_sensor"/>
</dbReference>
<keyword evidence="3 6" id="KW-0238">DNA-binding</keyword>
<dbReference type="OrthoDB" id="2026446at2"/>
<evidence type="ECO:0000256" key="3">
    <source>
        <dbReference type="ARBA" id="ARBA00023125"/>
    </source>
</evidence>
<reference evidence="6 7" key="1">
    <citation type="journal article" date="2014" name="Genome Announc.">
        <title>Draft Genome Sequence of the Boron-Tolerant and Moderately Halotolerant Bacterium Gracilibacillus boraciitolerans JCM 21714T.</title>
        <authorList>
            <person name="Ahmed I."/>
            <person name="Oshima K."/>
            <person name="Suda W."/>
            <person name="Kitamura K."/>
            <person name="Iida T."/>
            <person name="Ohmori Y."/>
            <person name="Fujiwara T."/>
            <person name="Hattori M."/>
            <person name="Ohkuma M."/>
        </authorList>
    </citation>
    <scope>NUCLEOTIDE SEQUENCE [LARGE SCALE GENOMIC DNA]</scope>
    <source>
        <strain evidence="6 7">JCM 21714</strain>
    </source>
</reference>
<dbReference type="Pfam" id="PF13377">
    <property type="entry name" value="Peripla_BP_3"/>
    <property type="match status" value="1"/>
</dbReference>
<organism evidence="6 7">
    <name type="scientific">Gracilibacillus boraciitolerans JCM 21714</name>
    <dbReference type="NCBI Taxonomy" id="1298598"/>
    <lineage>
        <taxon>Bacteria</taxon>
        <taxon>Bacillati</taxon>
        <taxon>Bacillota</taxon>
        <taxon>Bacilli</taxon>
        <taxon>Bacillales</taxon>
        <taxon>Bacillaceae</taxon>
        <taxon>Gracilibacillus</taxon>
    </lineage>
</organism>
<evidence type="ECO:0000256" key="1">
    <source>
        <dbReference type="ARBA" id="ARBA00022491"/>
    </source>
</evidence>
<dbReference type="STRING" id="1298598.JCM21714_3008"/>
<dbReference type="EMBL" id="BAVS01000017">
    <property type="protein sequence ID" value="GAE93893.1"/>
    <property type="molecule type" value="Genomic_DNA"/>
</dbReference>
<protein>
    <submittedName>
        <fullName evidence="6">DNA-binding transcriptional regulator</fullName>
    </submittedName>
</protein>
<keyword evidence="2" id="KW-0805">Transcription regulation</keyword>
<dbReference type="SUPFAM" id="SSF53822">
    <property type="entry name" value="Periplasmic binding protein-like I"/>
    <property type="match status" value="1"/>
</dbReference>
<dbReference type="PROSITE" id="PS50932">
    <property type="entry name" value="HTH_LACI_2"/>
    <property type="match status" value="1"/>
</dbReference>
<dbReference type="AlphaFoldDB" id="W4VM41"/>
<keyword evidence="7" id="KW-1185">Reference proteome</keyword>
<evidence type="ECO:0000259" key="5">
    <source>
        <dbReference type="PROSITE" id="PS50932"/>
    </source>
</evidence>
<dbReference type="InterPro" id="IPR010982">
    <property type="entry name" value="Lambda_DNA-bd_dom_sf"/>
</dbReference>
<evidence type="ECO:0000256" key="4">
    <source>
        <dbReference type="ARBA" id="ARBA00023163"/>
    </source>
</evidence>
<dbReference type="Gene3D" id="3.40.50.2300">
    <property type="match status" value="2"/>
</dbReference>
<keyword evidence="1" id="KW-0678">Repressor</keyword>
<dbReference type="PANTHER" id="PTHR30146">
    <property type="entry name" value="LACI-RELATED TRANSCRIPTIONAL REPRESSOR"/>
    <property type="match status" value="1"/>
</dbReference>
<comment type="caution">
    <text evidence="6">The sequence shown here is derived from an EMBL/GenBank/DDBJ whole genome shotgun (WGS) entry which is preliminary data.</text>
</comment>
<dbReference type="CDD" id="cd01392">
    <property type="entry name" value="HTH_LacI"/>
    <property type="match status" value="1"/>
</dbReference>
<dbReference type="Pfam" id="PF00356">
    <property type="entry name" value="LacI"/>
    <property type="match status" value="1"/>
</dbReference>
<dbReference type="InterPro" id="IPR000843">
    <property type="entry name" value="HTH_LacI"/>
</dbReference>
<evidence type="ECO:0000313" key="6">
    <source>
        <dbReference type="EMBL" id="GAE93893.1"/>
    </source>
</evidence>